<reference evidence="1 2" key="1">
    <citation type="submission" date="2019-04" db="EMBL/GenBank/DDBJ databases">
        <title>Phreatobacter aquaticus sp. nov.</title>
        <authorList>
            <person name="Choi A."/>
        </authorList>
    </citation>
    <scope>NUCLEOTIDE SEQUENCE [LARGE SCALE GENOMIC DNA]</scope>
    <source>
        <strain evidence="1 2">KCTC 52518</strain>
    </source>
</reference>
<dbReference type="AlphaFoldDB" id="A0A4D7BEH0"/>
<dbReference type="OrthoDB" id="6826964at2"/>
<gene>
    <name evidence="1" type="ORF">E8M01_20150</name>
</gene>
<evidence type="ECO:0000313" key="2">
    <source>
        <dbReference type="Proteomes" id="UP000298781"/>
    </source>
</evidence>
<accession>A0A4D7BEH0</accession>
<organism evidence="1 2">
    <name type="scientific">Phreatobacter stygius</name>
    <dbReference type="NCBI Taxonomy" id="1940610"/>
    <lineage>
        <taxon>Bacteria</taxon>
        <taxon>Pseudomonadati</taxon>
        <taxon>Pseudomonadota</taxon>
        <taxon>Alphaproteobacteria</taxon>
        <taxon>Hyphomicrobiales</taxon>
        <taxon>Phreatobacteraceae</taxon>
        <taxon>Phreatobacter</taxon>
    </lineage>
</organism>
<sequence length="361" mass="40584">MKKTIGGVTYDTDIATEIASGSHRHELSQAWWRLYRTPSGAYFEVAADHDGVVNEFQPVADERARKFLEVNANHLVEEHFGPMREPKRARFARRTVNAAINVLDKDNKFTHAEISSFLIDLDREIYDAIREKGISIKARLNDLKKFVDDHPGYVVDGELFADIIVEKAVASLPPDEIPRPWSTPDAPSPVIESFKRALESDGFVVTDRVLRRSSPVDLGLPETESELIRLLSKHGFTTAKGHLEQAFESHARGLWASANSQIRSFLESLFDEMATRIDPAATTRKPGRERRAHLANVTSPIFDRSLNEWGDNGVGFINGLMARLHPHGSHPGLSDQQDSSFRLHVVLLTAHLALKRFDARR</sequence>
<dbReference type="EMBL" id="CP039690">
    <property type="protein sequence ID" value="QCI66327.1"/>
    <property type="molecule type" value="Genomic_DNA"/>
</dbReference>
<evidence type="ECO:0000313" key="1">
    <source>
        <dbReference type="EMBL" id="QCI66327.1"/>
    </source>
</evidence>
<dbReference type="KEGG" id="pstg:E8M01_20150"/>
<protein>
    <submittedName>
        <fullName evidence="1">Uncharacterized protein</fullName>
    </submittedName>
</protein>
<proteinExistence type="predicted"/>
<dbReference type="RefSeq" id="WP_136961771.1">
    <property type="nucleotide sequence ID" value="NZ_CP039690.1"/>
</dbReference>
<dbReference type="Proteomes" id="UP000298781">
    <property type="component" value="Chromosome"/>
</dbReference>
<name>A0A4D7BEH0_9HYPH</name>
<keyword evidence="2" id="KW-1185">Reference proteome</keyword>